<dbReference type="EMBL" id="SLWV01000006">
    <property type="protein sequence ID" value="TCO77409.1"/>
    <property type="molecule type" value="Genomic_DNA"/>
</dbReference>
<evidence type="ECO:0000256" key="1">
    <source>
        <dbReference type="SAM" id="Phobius"/>
    </source>
</evidence>
<dbReference type="Proteomes" id="UP000294919">
    <property type="component" value="Unassembled WGS sequence"/>
</dbReference>
<keyword evidence="1" id="KW-0812">Transmembrane</keyword>
<comment type="caution">
    <text evidence="2">The sequence shown here is derived from an EMBL/GenBank/DDBJ whole genome shotgun (WGS) entry which is preliminary data.</text>
</comment>
<reference evidence="2 3" key="1">
    <citation type="submission" date="2019-03" db="EMBL/GenBank/DDBJ databases">
        <title>Genomic Encyclopedia of Type Strains, Phase IV (KMG-IV): sequencing the most valuable type-strain genomes for metagenomic binning, comparative biology and taxonomic classification.</title>
        <authorList>
            <person name="Goeker M."/>
        </authorList>
    </citation>
    <scope>NUCLEOTIDE SEQUENCE [LARGE SCALE GENOMIC DNA]</scope>
    <source>
        <strain evidence="2 3">DSM 102940</strain>
    </source>
</reference>
<dbReference type="RefSeq" id="WP_165916275.1">
    <property type="nucleotide sequence ID" value="NZ_SLWV01000006.1"/>
</dbReference>
<keyword evidence="3" id="KW-1185">Reference proteome</keyword>
<organism evidence="2 3">
    <name type="scientific">Marinisporobacter balticus</name>
    <dbReference type="NCBI Taxonomy" id="2018667"/>
    <lineage>
        <taxon>Bacteria</taxon>
        <taxon>Bacillati</taxon>
        <taxon>Bacillota</taxon>
        <taxon>Clostridia</taxon>
        <taxon>Peptostreptococcales</taxon>
        <taxon>Thermotaleaceae</taxon>
        <taxon>Marinisporobacter</taxon>
    </lineage>
</organism>
<keyword evidence="1" id="KW-1133">Transmembrane helix</keyword>
<evidence type="ECO:0000313" key="3">
    <source>
        <dbReference type="Proteomes" id="UP000294919"/>
    </source>
</evidence>
<evidence type="ECO:0000313" key="2">
    <source>
        <dbReference type="EMBL" id="TCO77409.1"/>
    </source>
</evidence>
<protein>
    <submittedName>
        <fullName evidence="2">Uncharacterized protein</fullName>
    </submittedName>
</protein>
<proteinExistence type="predicted"/>
<name>A0A4R2L0T8_9FIRM</name>
<gene>
    <name evidence="2" type="ORF">EV214_10651</name>
</gene>
<feature type="transmembrane region" description="Helical" evidence="1">
    <location>
        <begin position="14"/>
        <end position="33"/>
    </location>
</feature>
<dbReference type="AlphaFoldDB" id="A0A4R2L0T8"/>
<sequence length="52" mass="5842">MYGSRAFLAMYENIMASLITNFSCCGIILVLFVTRNVKLPDFIVHNKTDRGG</sequence>
<keyword evidence="1" id="KW-0472">Membrane</keyword>
<accession>A0A4R2L0T8</accession>